<evidence type="ECO:0000313" key="5">
    <source>
        <dbReference type="Proteomes" id="UP000076871"/>
    </source>
</evidence>
<dbReference type="PRINTS" id="PR00080">
    <property type="entry name" value="SDRFAMILY"/>
</dbReference>
<keyword evidence="2" id="KW-0560">Oxidoreductase</keyword>
<name>A0A165DE87_9APHY</name>
<dbReference type="Pfam" id="PF00106">
    <property type="entry name" value="adh_short"/>
    <property type="match status" value="1"/>
</dbReference>
<keyword evidence="5" id="KW-1185">Reference proteome</keyword>
<proteinExistence type="inferred from homology"/>
<dbReference type="SUPFAM" id="SSF51735">
    <property type="entry name" value="NAD(P)-binding Rossmann-fold domains"/>
    <property type="match status" value="1"/>
</dbReference>
<dbReference type="PRINTS" id="PR00081">
    <property type="entry name" value="GDHRDH"/>
</dbReference>
<dbReference type="InterPro" id="IPR036291">
    <property type="entry name" value="NAD(P)-bd_dom_sf"/>
</dbReference>
<sequence length="253" mass="28156">MESPKIWFITGASSGFGRCMTELVLQNGDIAISTLRKPEALVDLARKYPEHRLVVLKLDVTKPAEKKFGRIDVIFNNAGCLVVGEVENTEDHVARALFDMNFWGAVNVSKEAIRMYRDVNQSRGGRLLQIGPLNGFYHATKFLLEGFSESLAAGLDPAWNIKVTLIEPGPFYTSIIDNAVNVPPHLAYDNSELPSVAAMRLLLNGDFFSDDAMKAVGKITVVFKMFHSSTLINAAIRNRSLNNVFPNRNQRRT</sequence>
<dbReference type="Gene3D" id="3.40.50.720">
    <property type="entry name" value="NAD(P)-binding Rossmann-like Domain"/>
    <property type="match status" value="1"/>
</dbReference>
<dbReference type="InterPro" id="IPR051911">
    <property type="entry name" value="SDR_oxidoreductase"/>
</dbReference>
<organism evidence="4 5">
    <name type="scientific">Laetiporus sulphureus 93-53</name>
    <dbReference type="NCBI Taxonomy" id="1314785"/>
    <lineage>
        <taxon>Eukaryota</taxon>
        <taxon>Fungi</taxon>
        <taxon>Dikarya</taxon>
        <taxon>Basidiomycota</taxon>
        <taxon>Agaricomycotina</taxon>
        <taxon>Agaricomycetes</taxon>
        <taxon>Polyporales</taxon>
        <taxon>Laetiporus</taxon>
    </lineage>
</organism>
<dbReference type="GO" id="GO:0016491">
    <property type="term" value="F:oxidoreductase activity"/>
    <property type="evidence" value="ECO:0007669"/>
    <property type="project" value="UniProtKB-KW"/>
</dbReference>
<evidence type="ECO:0000256" key="3">
    <source>
        <dbReference type="RuleBase" id="RU000363"/>
    </source>
</evidence>
<evidence type="ECO:0000256" key="1">
    <source>
        <dbReference type="ARBA" id="ARBA00006484"/>
    </source>
</evidence>
<protein>
    <submittedName>
        <fullName evidence="4">NAD(P)-binding protein</fullName>
    </submittedName>
</protein>
<dbReference type="GeneID" id="63827856"/>
<dbReference type="AlphaFoldDB" id="A0A165DE87"/>
<evidence type="ECO:0000313" key="4">
    <source>
        <dbReference type="EMBL" id="KZT04689.1"/>
    </source>
</evidence>
<gene>
    <name evidence="4" type="ORF">LAESUDRAFT_737884</name>
</gene>
<dbReference type="RefSeq" id="XP_040762429.1">
    <property type="nucleotide sequence ID" value="XM_040910827.1"/>
</dbReference>
<reference evidence="4 5" key="1">
    <citation type="journal article" date="2016" name="Mol. Biol. Evol.">
        <title>Comparative Genomics of Early-Diverging Mushroom-Forming Fungi Provides Insights into the Origins of Lignocellulose Decay Capabilities.</title>
        <authorList>
            <person name="Nagy L.G."/>
            <person name="Riley R."/>
            <person name="Tritt A."/>
            <person name="Adam C."/>
            <person name="Daum C."/>
            <person name="Floudas D."/>
            <person name="Sun H."/>
            <person name="Yadav J.S."/>
            <person name="Pangilinan J."/>
            <person name="Larsson K.H."/>
            <person name="Matsuura K."/>
            <person name="Barry K."/>
            <person name="Labutti K."/>
            <person name="Kuo R."/>
            <person name="Ohm R.A."/>
            <person name="Bhattacharya S.S."/>
            <person name="Shirouzu T."/>
            <person name="Yoshinaga Y."/>
            <person name="Martin F.M."/>
            <person name="Grigoriev I.V."/>
            <person name="Hibbett D.S."/>
        </authorList>
    </citation>
    <scope>NUCLEOTIDE SEQUENCE [LARGE SCALE GENOMIC DNA]</scope>
    <source>
        <strain evidence="4 5">93-53</strain>
    </source>
</reference>
<dbReference type="PANTHER" id="PTHR43976:SF16">
    <property type="entry name" value="SHORT-CHAIN DEHYDROGENASE_REDUCTASE FAMILY PROTEIN"/>
    <property type="match status" value="1"/>
</dbReference>
<dbReference type="EMBL" id="KV427635">
    <property type="protein sequence ID" value="KZT04689.1"/>
    <property type="molecule type" value="Genomic_DNA"/>
</dbReference>
<evidence type="ECO:0000256" key="2">
    <source>
        <dbReference type="ARBA" id="ARBA00023002"/>
    </source>
</evidence>
<dbReference type="PANTHER" id="PTHR43976">
    <property type="entry name" value="SHORT CHAIN DEHYDROGENASE"/>
    <property type="match status" value="1"/>
</dbReference>
<dbReference type="OrthoDB" id="1274115at2759"/>
<dbReference type="InterPro" id="IPR002347">
    <property type="entry name" value="SDR_fam"/>
</dbReference>
<dbReference type="STRING" id="1314785.A0A165DE87"/>
<dbReference type="Proteomes" id="UP000076871">
    <property type="component" value="Unassembled WGS sequence"/>
</dbReference>
<accession>A0A165DE87</accession>
<dbReference type="InParanoid" id="A0A165DE87"/>
<comment type="similarity">
    <text evidence="1 3">Belongs to the short-chain dehydrogenases/reductases (SDR) family.</text>
</comment>